<protein>
    <submittedName>
        <fullName evidence="1">C3 protein</fullName>
    </submittedName>
</protein>
<dbReference type="EMBL" id="MN716770">
    <property type="protein sequence ID" value="QOJ37895.1"/>
    <property type="molecule type" value="Genomic_DNA"/>
</dbReference>
<name>A0A7S6SMK1_9GEMI</name>
<reference evidence="1" key="1">
    <citation type="submission" date="2019-11" db="EMBL/GenBank/DDBJ databases">
        <authorList>
            <person name="Hu R."/>
            <person name="Soltani N."/>
            <person name="Hajimorad R."/>
        </authorList>
    </citation>
    <scope>NUCLEOTIDE SEQUENCE</scope>
    <source>
        <strain evidence="1">Cultivated-TN1</strain>
    </source>
</reference>
<accession>A0A7S6SMK1</accession>
<organism evidence="1">
    <name type="scientific">Grapevine red blotch virus</name>
    <dbReference type="NCBI Taxonomy" id="1381007"/>
    <lineage>
        <taxon>Viruses</taxon>
        <taxon>Monodnaviria</taxon>
        <taxon>Shotokuvirae</taxon>
        <taxon>Cressdnaviricota</taxon>
        <taxon>Repensiviricetes</taxon>
        <taxon>Geplafuvirales</taxon>
        <taxon>Geminiviridae</taxon>
        <taxon>Grablovirus</taxon>
        <taxon>Grablovirus vitis</taxon>
    </lineage>
</organism>
<gene>
    <name evidence="1" type="primary">C3</name>
    <name evidence="1" type="ORF">GRBV_gp5</name>
</gene>
<evidence type="ECO:0000313" key="1">
    <source>
        <dbReference type="EMBL" id="QOJ37895.1"/>
    </source>
</evidence>
<proteinExistence type="predicted"/>
<sequence length="166" mass="18575">MKKNIRMASHTYTPCSSSKSDRLFVIQNTLTSPYRLIPITPISQNPEMSPTCLITSEKKEIPSSTVQSQCSNQNGNPENWILENSYELQIPKTSFCNSSNNITPTNTCSIYNDLSTLLLKHGLPPLPHMPISGQLGITFHQKFISGSKTNSSWYAKAQHNETLDQE</sequence>